<comment type="caution">
    <text evidence="3">The sequence shown here is derived from an EMBL/GenBank/DDBJ whole genome shotgun (WGS) entry which is preliminary data.</text>
</comment>
<name>A0ABQ6PUI4_9BACT</name>
<organism evidence="3 4">
    <name type="scientific">Algoriphagus confluentis</name>
    <dbReference type="NCBI Taxonomy" id="1697556"/>
    <lineage>
        <taxon>Bacteria</taxon>
        <taxon>Pseudomonadati</taxon>
        <taxon>Bacteroidota</taxon>
        <taxon>Cytophagia</taxon>
        <taxon>Cytophagales</taxon>
        <taxon>Cyclobacteriaceae</taxon>
        <taxon>Algoriphagus</taxon>
    </lineage>
</organism>
<dbReference type="EMBL" id="BTPD01000022">
    <property type="protein sequence ID" value="GMQ31634.1"/>
    <property type="molecule type" value="Genomic_DNA"/>
</dbReference>
<keyword evidence="2" id="KW-0812">Transmembrane</keyword>
<dbReference type="Proteomes" id="UP001338309">
    <property type="component" value="Unassembled WGS sequence"/>
</dbReference>
<proteinExistence type="predicted"/>
<evidence type="ECO:0000256" key="2">
    <source>
        <dbReference type="SAM" id="Phobius"/>
    </source>
</evidence>
<protein>
    <submittedName>
        <fullName evidence="3">Uncharacterized protein</fullName>
    </submittedName>
</protein>
<feature type="coiled-coil region" evidence="1">
    <location>
        <begin position="524"/>
        <end position="583"/>
    </location>
</feature>
<feature type="transmembrane region" description="Helical" evidence="2">
    <location>
        <begin position="641"/>
        <end position="659"/>
    </location>
</feature>
<keyword evidence="2" id="KW-1133">Transmembrane helix</keyword>
<evidence type="ECO:0000313" key="4">
    <source>
        <dbReference type="Proteomes" id="UP001338309"/>
    </source>
</evidence>
<keyword evidence="2" id="KW-0472">Membrane</keyword>
<accession>A0ABQ6PUI4</accession>
<dbReference type="RefSeq" id="WP_338226409.1">
    <property type="nucleotide sequence ID" value="NZ_BTPD01000022.1"/>
</dbReference>
<keyword evidence="4" id="KW-1185">Reference proteome</keyword>
<sequence length="745" mass="87257">MTQIDYKKVFSKLSHIKALSHDQKFDQIVQNLITLTLNQKKDKNPQNETELSVRIIETYGISIRTPVIISNLDKLLSLGEVTKDRVTKELNVTSNVSERIKQRLEYCSNLELNVKTKWIEELGNLNTEITDEIKGVIWNCLQSYLCTVFEQHGIQTLYLLNPSAKIQDEDQKSLIATIESISKEFNVPKEILIFSINKFINDADLERTNYISQLADSTFTSFALTSDAETVSFLNQRYNNLQLFLDTNFIFGILDLHKNNEDASAREILEEVKKNRLPFKLAYHPETLAEFKRAFDARALHIRASKWTRESSRVALTVDGLSPLEELFHKQNIENEIDTSVFLDKYDHVDLILKDLGLMEYVPKSFTSDDEYVEIENDIQKYQNFYESIPNRKPKSYSGFKHDVVVVREVRSLNPRKTKFLESNAFFISSDYILSKFERINYKRNWEINYVVSPSVFLQLIRPFIENDYSSNKRFVETFSIPELRAFEIDYSTTRSKALQILNDSYHDTTFETKVKILRDQVILEKLEKANDDFSAQVEIIESQIAVENQILSNQNADALKSIEEIKKEKEKIENEKINLLHGKSVEVENIKNEFNLENIRQQISHKRELLKITEKSIQNDIKRYVPIERAIEKRLKNHRFILSLFPVAYFMIITLLIYKLGWELMGPITYLSGLLFLVIGYLYVIIKGDSFDPRKYFDYYRKAIESSVYNDFNYDITERDLHLDTKKKLTEEINNLENELKKNA</sequence>
<evidence type="ECO:0000313" key="3">
    <source>
        <dbReference type="EMBL" id="GMQ31634.1"/>
    </source>
</evidence>
<keyword evidence="1" id="KW-0175">Coiled coil</keyword>
<gene>
    <name evidence="3" type="ORF">Aconfl_42790</name>
</gene>
<feature type="transmembrane region" description="Helical" evidence="2">
    <location>
        <begin position="665"/>
        <end position="687"/>
    </location>
</feature>
<reference evidence="3 4" key="1">
    <citation type="submission" date="2023-08" db="EMBL/GenBank/DDBJ databases">
        <title>Draft genome sequence of Algoriphagus confluentis.</title>
        <authorList>
            <person name="Takatani N."/>
            <person name="Hosokawa M."/>
            <person name="Sawabe T."/>
        </authorList>
    </citation>
    <scope>NUCLEOTIDE SEQUENCE [LARGE SCALE GENOMIC DNA]</scope>
    <source>
        <strain evidence="3 4">NBRC 111222</strain>
    </source>
</reference>
<evidence type="ECO:0000256" key="1">
    <source>
        <dbReference type="SAM" id="Coils"/>
    </source>
</evidence>